<dbReference type="Proteomes" id="UP000284006">
    <property type="component" value="Unassembled WGS sequence"/>
</dbReference>
<gene>
    <name evidence="8" type="ORF">D3872_21870</name>
</gene>
<accession>A0A418XE71</accession>
<dbReference type="InterPro" id="IPR004107">
    <property type="entry name" value="Integrase_SAM-like_N"/>
</dbReference>
<feature type="domain" description="Tyr recombinase" evidence="6">
    <location>
        <begin position="222"/>
        <end position="407"/>
    </location>
</feature>
<dbReference type="PROSITE" id="PS51900">
    <property type="entry name" value="CB"/>
    <property type="match status" value="1"/>
</dbReference>
<protein>
    <submittedName>
        <fullName evidence="8">Integrase</fullName>
    </submittedName>
</protein>
<keyword evidence="9" id="KW-1185">Reference proteome</keyword>
<dbReference type="RefSeq" id="WP_119812777.1">
    <property type="nucleotide sequence ID" value="NZ_QYUP01000159.1"/>
</dbReference>
<dbReference type="InterPro" id="IPR010998">
    <property type="entry name" value="Integrase_recombinase_N"/>
</dbReference>
<dbReference type="AlphaFoldDB" id="A0A418XE71"/>
<proteinExistence type="predicted"/>
<dbReference type="GO" id="GO:0007059">
    <property type="term" value="P:chromosome segregation"/>
    <property type="evidence" value="ECO:0007669"/>
    <property type="project" value="UniProtKB-KW"/>
</dbReference>
<dbReference type="Gene3D" id="1.10.150.130">
    <property type="match status" value="1"/>
</dbReference>
<feature type="domain" description="Core-binding (CB)" evidence="7">
    <location>
        <begin position="115"/>
        <end position="199"/>
    </location>
</feature>
<evidence type="ECO:0000313" key="8">
    <source>
        <dbReference type="EMBL" id="RJG10690.1"/>
    </source>
</evidence>
<dbReference type="PANTHER" id="PTHR30349">
    <property type="entry name" value="PHAGE INTEGRASE-RELATED"/>
    <property type="match status" value="1"/>
</dbReference>
<dbReference type="GO" id="GO:0015074">
    <property type="term" value="P:DNA integration"/>
    <property type="evidence" value="ECO:0007669"/>
    <property type="project" value="UniProtKB-KW"/>
</dbReference>
<evidence type="ECO:0000256" key="2">
    <source>
        <dbReference type="ARBA" id="ARBA00022908"/>
    </source>
</evidence>
<dbReference type="Pfam" id="PF02899">
    <property type="entry name" value="Phage_int_SAM_1"/>
    <property type="match status" value="1"/>
</dbReference>
<evidence type="ECO:0000259" key="6">
    <source>
        <dbReference type="PROSITE" id="PS51898"/>
    </source>
</evidence>
<evidence type="ECO:0000256" key="4">
    <source>
        <dbReference type="ARBA" id="ARBA00023172"/>
    </source>
</evidence>
<dbReference type="Pfam" id="PF00589">
    <property type="entry name" value="Phage_integrase"/>
    <property type="match status" value="1"/>
</dbReference>
<organism evidence="8 9">
    <name type="scientific">Massilia cavernae</name>
    <dbReference type="NCBI Taxonomy" id="2320864"/>
    <lineage>
        <taxon>Bacteria</taxon>
        <taxon>Pseudomonadati</taxon>
        <taxon>Pseudomonadota</taxon>
        <taxon>Betaproteobacteria</taxon>
        <taxon>Burkholderiales</taxon>
        <taxon>Oxalobacteraceae</taxon>
        <taxon>Telluria group</taxon>
        <taxon>Massilia</taxon>
    </lineage>
</organism>
<name>A0A418XE71_9BURK</name>
<reference evidence="8 9" key="1">
    <citation type="submission" date="2018-09" db="EMBL/GenBank/DDBJ databases">
        <authorList>
            <person name="Zhu H."/>
        </authorList>
    </citation>
    <scope>NUCLEOTIDE SEQUENCE [LARGE SCALE GENOMIC DNA]</scope>
    <source>
        <strain evidence="8 9">K1S02-61</strain>
    </source>
</reference>
<evidence type="ECO:0000256" key="5">
    <source>
        <dbReference type="PROSITE-ProRule" id="PRU01248"/>
    </source>
</evidence>
<evidence type="ECO:0000259" key="7">
    <source>
        <dbReference type="PROSITE" id="PS51900"/>
    </source>
</evidence>
<dbReference type="InterPro" id="IPR050090">
    <property type="entry name" value="Tyrosine_recombinase_XerCD"/>
</dbReference>
<dbReference type="InterPro" id="IPR002104">
    <property type="entry name" value="Integrase_catalytic"/>
</dbReference>
<keyword evidence="4" id="KW-0233">DNA recombination</keyword>
<keyword evidence="2" id="KW-0229">DNA integration</keyword>
<dbReference type="InterPro" id="IPR044068">
    <property type="entry name" value="CB"/>
</dbReference>
<dbReference type="EMBL" id="QYUP01000159">
    <property type="protein sequence ID" value="RJG10690.1"/>
    <property type="molecule type" value="Genomic_DNA"/>
</dbReference>
<evidence type="ECO:0000256" key="1">
    <source>
        <dbReference type="ARBA" id="ARBA00022829"/>
    </source>
</evidence>
<dbReference type="OrthoDB" id="8630841at2"/>
<sequence>MNTPLPKSQQSERVPSAQDILRVWRGDRCVRASTAQQYLQWIGRFRCYCRALDLGEGPELTLDGVKRFQVWYAGSRKINAANLGLAISSMRSLRRVHEIMAMPVPAWQPIERRGPPATAVLRHFAAHLRQHVGNPEVTIRKKLDHVGKLFEHLRRSGKSWRRLSLPEIDAFLIDCASHFARSTTADIASTVRSFARFLLASGRIRTDLADGVISPVQPKLERTRRALPWEDVQRLLRAVDTSTARGLRDHAMLLMMSTYGLGAGEVIGLQLQDIDWNAGTLQMSRPKTGVNFVLPLLPPVAKVLARYLRHGRPSHTPTRHVFVQMKVPFGALTASSAVRHVLIKHAKVAGIQAPYLGSHVLRHSNAARQLDVGTKVRVLSDLLGHRDPESVSAYIRIATQSLREVSLPVPR</sequence>
<dbReference type="InterPro" id="IPR013762">
    <property type="entry name" value="Integrase-like_cat_sf"/>
</dbReference>
<keyword evidence="1" id="KW-0159">Chromosome partition</keyword>
<dbReference type="PANTHER" id="PTHR30349:SF81">
    <property type="entry name" value="TYROSINE RECOMBINASE XERC"/>
    <property type="match status" value="1"/>
</dbReference>
<dbReference type="Gene3D" id="1.10.443.10">
    <property type="entry name" value="Intergrase catalytic core"/>
    <property type="match status" value="1"/>
</dbReference>
<dbReference type="CDD" id="cd01188">
    <property type="entry name" value="INT_RitA_C_like"/>
    <property type="match status" value="1"/>
</dbReference>
<dbReference type="GO" id="GO:0006310">
    <property type="term" value="P:DNA recombination"/>
    <property type="evidence" value="ECO:0007669"/>
    <property type="project" value="UniProtKB-KW"/>
</dbReference>
<dbReference type="PROSITE" id="PS51898">
    <property type="entry name" value="TYR_RECOMBINASE"/>
    <property type="match status" value="1"/>
</dbReference>
<evidence type="ECO:0000313" key="9">
    <source>
        <dbReference type="Proteomes" id="UP000284006"/>
    </source>
</evidence>
<dbReference type="InterPro" id="IPR011010">
    <property type="entry name" value="DNA_brk_join_enz"/>
</dbReference>
<comment type="caution">
    <text evidence="8">The sequence shown here is derived from an EMBL/GenBank/DDBJ whole genome shotgun (WGS) entry which is preliminary data.</text>
</comment>
<dbReference type="GO" id="GO:0003677">
    <property type="term" value="F:DNA binding"/>
    <property type="evidence" value="ECO:0007669"/>
    <property type="project" value="UniProtKB-UniRule"/>
</dbReference>
<evidence type="ECO:0000256" key="3">
    <source>
        <dbReference type="ARBA" id="ARBA00023125"/>
    </source>
</evidence>
<dbReference type="SUPFAM" id="SSF56349">
    <property type="entry name" value="DNA breaking-rejoining enzymes"/>
    <property type="match status" value="1"/>
</dbReference>
<keyword evidence="3 5" id="KW-0238">DNA-binding</keyword>